<dbReference type="EMBL" id="AZBU02000007">
    <property type="protein sequence ID" value="TKR70831.1"/>
    <property type="molecule type" value="Genomic_DNA"/>
</dbReference>
<proteinExistence type="predicted"/>
<dbReference type="Proteomes" id="UP000298663">
    <property type="component" value="Unassembled WGS sequence"/>
</dbReference>
<dbReference type="AlphaFoldDB" id="A0A4U5MMW4"/>
<sequence>MLAADALYLKFPLHTTKNADPSFEDYYDRETIRDVYPVRAHTRPDQFIFGEKTIWTSRCEYMEIEHHKKGASIFFINYNSVPFNNAYKFSHLRSQASLQNGAEYILPKIKAQGSHSLKDLLFYRDFELLFTQNELRQISYGGDLYLNDINQKVAFEFTNGTSRANSDKIQEYFEMHKKRSESDPLKLPLDMGSRFVYGVLIDGVPVIVGQEV</sequence>
<reference evidence="1 2" key="2">
    <citation type="journal article" date="2019" name="G3 (Bethesda)">
        <title>Hybrid Assembly of the Genome of the Entomopathogenic Nematode Steinernema carpocapsae Identifies the X-Chromosome.</title>
        <authorList>
            <person name="Serra L."/>
            <person name="Macchietto M."/>
            <person name="Macias-Munoz A."/>
            <person name="McGill C.J."/>
            <person name="Rodriguez I.M."/>
            <person name="Rodriguez B."/>
            <person name="Murad R."/>
            <person name="Mortazavi A."/>
        </authorList>
    </citation>
    <scope>NUCLEOTIDE SEQUENCE [LARGE SCALE GENOMIC DNA]</scope>
    <source>
        <strain evidence="1 2">ALL</strain>
    </source>
</reference>
<dbReference type="InterPro" id="IPR036186">
    <property type="entry name" value="Serpin_sf"/>
</dbReference>
<keyword evidence="2" id="KW-1185">Reference proteome</keyword>
<comment type="caution">
    <text evidence="1">The sequence shown here is derived from an EMBL/GenBank/DDBJ whole genome shotgun (WGS) entry which is preliminary data.</text>
</comment>
<organism evidence="1 2">
    <name type="scientific">Steinernema carpocapsae</name>
    <name type="common">Entomopathogenic nematode</name>
    <dbReference type="NCBI Taxonomy" id="34508"/>
    <lineage>
        <taxon>Eukaryota</taxon>
        <taxon>Metazoa</taxon>
        <taxon>Ecdysozoa</taxon>
        <taxon>Nematoda</taxon>
        <taxon>Chromadorea</taxon>
        <taxon>Rhabditida</taxon>
        <taxon>Tylenchina</taxon>
        <taxon>Panagrolaimomorpha</taxon>
        <taxon>Strongyloidoidea</taxon>
        <taxon>Steinernematidae</taxon>
        <taxon>Steinernema</taxon>
    </lineage>
</organism>
<evidence type="ECO:0000313" key="1">
    <source>
        <dbReference type="EMBL" id="TKR70831.1"/>
    </source>
</evidence>
<evidence type="ECO:0000313" key="2">
    <source>
        <dbReference type="Proteomes" id="UP000298663"/>
    </source>
</evidence>
<dbReference type="SUPFAM" id="SSF56574">
    <property type="entry name" value="Serpins"/>
    <property type="match status" value="1"/>
</dbReference>
<accession>A0A4U5MMW4</accession>
<gene>
    <name evidence="1" type="ORF">L596_022805</name>
</gene>
<name>A0A4U5MMW4_STECR</name>
<reference evidence="1 2" key="1">
    <citation type="journal article" date="2015" name="Genome Biol.">
        <title>Comparative genomics of Steinernema reveals deeply conserved gene regulatory networks.</title>
        <authorList>
            <person name="Dillman A.R."/>
            <person name="Macchietto M."/>
            <person name="Porter C.F."/>
            <person name="Rogers A."/>
            <person name="Williams B."/>
            <person name="Antoshechkin I."/>
            <person name="Lee M.M."/>
            <person name="Goodwin Z."/>
            <person name="Lu X."/>
            <person name="Lewis E.E."/>
            <person name="Goodrich-Blair H."/>
            <person name="Stock S.P."/>
            <person name="Adams B.J."/>
            <person name="Sternberg P.W."/>
            <person name="Mortazavi A."/>
        </authorList>
    </citation>
    <scope>NUCLEOTIDE SEQUENCE [LARGE SCALE GENOMIC DNA]</scope>
    <source>
        <strain evidence="1 2">ALL</strain>
    </source>
</reference>
<protein>
    <submittedName>
        <fullName evidence="1">Uncharacterized protein</fullName>
    </submittedName>
</protein>